<feature type="transmembrane region" description="Helical" evidence="13">
    <location>
        <begin position="162"/>
        <end position="181"/>
    </location>
</feature>
<keyword evidence="11" id="KW-1071">Ligand-gated ion channel</keyword>
<dbReference type="SMART" id="SM00918">
    <property type="entry name" value="Lig_chan-Glu_bd"/>
    <property type="match status" value="1"/>
</dbReference>
<feature type="domain" description="Ionotropic glutamate receptor L-glutamate and glycine-binding" evidence="15">
    <location>
        <begin position="47"/>
        <end position="107"/>
    </location>
</feature>
<protein>
    <submittedName>
        <fullName evidence="16">Glutamate receptor ionotropic, delta-1</fullName>
    </submittedName>
</protein>
<dbReference type="Gene3D" id="1.10.287.70">
    <property type="match status" value="1"/>
</dbReference>
<dbReference type="Pfam" id="PF00060">
    <property type="entry name" value="Lig_chan"/>
    <property type="match status" value="1"/>
</dbReference>
<dbReference type="GO" id="GO:0050906">
    <property type="term" value="P:detection of stimulus involved in sensory perception"/>
    <property type="evidence" value="ECO:0007669"/>
    <property type="project" value="UniProtKB-ARBA"/>
</dbReference>
<proteinExistence type="inferred from homology"/>
<dbReference type="OrthoDB" id="5984008at2759"/>
<evidence type="ECO:0000256" key="12">
    <source>
        <dbReference type="ARBA" id="ARBA00023303"/>
    </source>
</evidence>
<dbReference type="GO" id="GO:0015276">
    <property type="term" value="F:ligand-gated monoatomic ion channel activity"/>
    <property type="evidence" value="ECO:0007669"/>
    <property type="project" value="InterPro"/>
</dbReference>
<dbReference type="InterPro" id="IPR019594">
    <property type="entry name" value="Glu/Gly-bd"/>
</dbReference>
<evidence type="ECO:0000256" key="9">
    <source>
        <dbReference type="ARBA" id="ARBA00023170"/>
    </source>
</evidence>
<dbReference type="PANTHER" id="PTHR42643">
    <property type="entry name" value="IONOTROPIC RECEPTOR 20A-RELATED"/>
    <property type="match status" value="1"/>
</dbReference>
<dbReference type="SUPFAM" id="SSF53850">
    <property type="entry name" value="Periplasmic binding protein-like II"/>
    <property type="match status" value="1"/>
</dbReference>
<keyword evidence="10" id="KW-0325">Glycoprotein</keyword>
<evidence type="ECO:0000313" key="17">
    <source>
        <dbReference type="Proteomes" id="UP000770661"/>
    </source>
</evidence>
<dbReference type="AlphaFoldDB" id="A0A8J4YHA5"/>
<dbReference type="InterPro" id="IPR001320">
    <property type="entry name" value="Iontro_rcpt_C"/>
</dbReference>
<dbReference type="SMART" id="SM00079">
    <property type="entry name" value="PBPe"/>
    <property type="match status" value="1"/>
</dbReference>
<keyword evidence="12" id="KW-0407">Ion channel</keyword>
<accession>A0A8J4YHA5</accession>
<evidence type="ECO:0000256" key="1">
    <source>
        <dbReference type="ARBA" id="ARBA00004651"/>
    </source>
</evidence>
<reference evidence="16" key="1">
    <citation type="submission" date="2020-07" db="EMBL/GenBank/DDBJ databases">
        <title>The High-quality genome of the commercially important snow crab, Chionoecetes opilio.</title>
        <authorList>
            <person name="Jeong J.-H."/>
            <person name="Ryu S."/>
        </authorList>
    </citation>
    <scope>NUCLEOTIDE SEQUENCE</scope>
    <source>
        <strain evidence="16">MADBK_172401_WGS</strain>
        <tissue evidence="16">Digestive gland</tissue>
    </source>
</reference>
<evidence type="ECO:0000256" key="6">
    <source>
        <dbReference type="ARBA" id="ARBA00022989"/>
    </source>
</evidence>
<evidence type="ECO:0000259" key="15">
    <source>
        <dbReference type="SMART" id="SM00918"/>
    </source>
</evidence>
<keyword evidence="4" id="KW-1003">Cell membrane</keyword>
<keyword evidence="6 13" id="KW-1133">Transmembrane helix</keyword>
<keyword evidence="7" id="KW-0406">Ion transport</keyword>
<feature type="domain" description="Ionotropic glutamate receptor C-terminal" evidence="14">
    <location>
        <begin position="38"/>
        <end position="393"/>
    </location>
</feature>
<gene>
    <name evidence="16" type="primary">Grid1_1</name>
    <name evidence="16" type="ORF">GWK47_036391</name>
</gene>
<keyword evidence="5 13" id="KW-0812">Transmembrane</keyword>
<comment type="caution">
    <text evidence="16">The sequence shown here is derived from an EMBL/GenBank/DDBJ whole genome shotgun (WGS) entry which is preliminary data.</text>
</comment>
<dbReference type="EMBL" id="JACEEZ010004305">
    <property type="protein sequence ID" value="KAG0726508.1"/>
    <property type="molecule type" value="Genomic_DNA"/>
</dbReference>
<comment type="similarity">
    <text evidence="2">Belongs to the glutamate-gated ion channel (TC 1.A.10.1) family.</text>
</comment>
<evidence type="ECO:0000256" key="7">
    <source>
        <dbReference type="ARBA" id="ARBA00023065"/>
    </source>
</evidence>
<dbReference type="GO" id="GO:0005886">
    <property type="term" value="C:plasma membrane"/>
    <property type="evidence" value="ECO:0007669"/>
    <property type="project" value="UniProtKB-SubCell"/>
</dbReference>
<evidence type="ECO:0000256" key="10">
    <source>
        <dbReference type="ARBA" id="ARBA00023180"/>
    </source>
</evidence>
<evidence type="ECO:0000256" key="5">
    <source>
        <dbReference type="ARBA" id="ARBA00022692"/>
    </source>
</evidence>
<sequence length="456" mass="50292">MLLEVEDRSAAVRSERAASTAVSANSMRAKSEDLTLIRIAAETWQPFFLIGRASAGVAEYSGIMWDLLLMLTSKLNVSVEIMRPPDGRWGVELPNGSWNGMLGMIQRQEVDMAVGPFAISYPRTKVADFPASIFVLPHRVYLPRPRGSSDLSDFVRLYHPTVWLLILASVVVVSAAVWAAVKVEGSICVSHGNSNNHGSAVYVLLHVWSSLMKESWPWGAAGVSRWLMGVWFLAALVLTNTYSGLLVATLTVPRVPVPIASVRQLVAQRDLPWRLERGGIILHTFKTADVKVYKTLLEGSDGLFPDCFAARRDIAEGRFAGLCDTLAGDLMVAKSFSESGKCDFFSPRENIVTHSYTMVLQKASPFRSLINFWLQELQERGWVDQLIRQRINNGTVCQLPPGKEEGQRPAKSLTFSQMWGVFAIMGVGAGGAAVVFLMEVAVRRGCYLHLRPPAVQ</sequence>
<dbReference type="PANTHER" id="PTHR42643:SF24">
    <property type="entry name" value="IONOTROPIC RECEPTOR 60A"/>
    <property type="match status" value="1"/>
</dbReference>
<keyword evidence="9 16" id="KW-0675">Receptor</keyword>
<comment type="subcellular location">
    <subcellularLocation>
        <location evidence="1">Cell membrane</location>
        <topology evidence="1">Multi-pass membrane protein</topology>
    </subcellularLocation>
</comment>
<evidence type="ECO:0000256" key="2">
    <source>
        <dbReference type="ARBA" id="ARBA00008685"/>
    </source>
</evidence>
<evidence type="ECO:0000256" key="11">
    <source>
        <dbReference type="ARBA" id="ARBA00023286"/>
    </source>
</evidence>
<keyword evidence="3" id="KW-0813">Transport</keyword>
<dbReference type="Pfam" id="PF10613">
    <property type="entry name" value="Lig_chan-Glu_bd"/>
    <property type="match status" value="1"/>
</dbReference>
<dbReference type="Gene3D" id="3.40.190.10">
    <property type="entry name" value="Periplasmic binding protein-like II"/>
    <property type="match status" value="1"/>
</dbReference>
<keyword evidence="8 13" id="KW-0472">Membrane</keyword>
<dbReference type="Proteomes" id="UP000770661">
    <property type="component" value="Unassembled WGS sequence"/>
</dbReference>
<feature type="transmembrane region" description="Helical" evidence="13">
    <location>
        <begin position="418"/>
        <end position="442"/>
    </location>
</feature>
<evidence type="ECO:0000256" key="8">
    <source>
        <dbReference type="ARBA" id="ARBA00023136"/>
    </source>
</evidence>
<keyword evidence="17" id="KW-1185">Reference proteome</keyword>
<evidence type="ECO:0000256" key="3">
    <source>
        <dbReference type="ARBA" id="ARBA00022448"/>
    </source>
</evidence>
<evidence type="ECO:0000256" key="4">
    <source>
        <dbReference type="ARBA" id="ARBA00022475"/>
    </source>
</evidence>
<evidence type="ECO:0000256" key="13">
    <source>
        <dbReference type="SAM" id="Phobius"/>
    </source>
</evidence>
<name>A0A8J4YHA5_CHIOP</name>
<organism evidence="16 17">
    <name type="scientific">Chionoecetes opilio</name>
    <name type="common">Atlantic snow crab</name>
    <name type="synonym">Cancer opilio</name>
    <dbReference type="NCBI Taxonomy" id="41210"/>
    <lineage>
        <taxon>Eukaryota</taxon>
        <taxon>Metazoa</taxon>
        <taxon>Ecdysozoa</taxon>
        <taxon>Arthropoda</taxon>
        <taxon>Crustacea</taxon>
        <taxon>Multicrustacea</taxon>
        <taxon>Malacostraca</taxon>
        <taxon>Eumalacostraca</taxon>
        <taxon>Eucarida</taxon>
        <taxon>Decapoda</taxon>
        <taxon>Pleocyemata</taxon>
        <taxon>Brachyura</taxon>
        <taxon>Eubrachyura</taxon>
        <taxon>Majoidea</taxon>
        <taxon>Majidae</taxon>
        <taxon>Chionoecetes</taxon>
    </lineage>
</organism>
<evidence type="ECO:0000259" key="14">
    <source>
        <dbReference type="SMART" id="SM00079"/>
    </source>
</evidence>
<dbReference type="InterPro" id="IPR052192">
    <property type="entry name" value="Insect_Ionotropic_Sensory_Rcpt"/>
</dbReference>
<evidence type="ECO:0000313" key="16">
    <source>
        <dbReference type="EMBL" id="KAG0726508.1"/>
    </source>
</evidence>